<dbReference type="PROSITE" id="PS50929">
    <property type="entry name" value="ABC_TM1F"/>
    <property type="match status" value="1"/>
</dbReference>
<dbReference type="SUPFAM" id="SSF90123">
    <property type="entry name" value="ABC transporter transmembrane region"/>
    <property type="match status" value="1"/>
</dbReference>
<keyword evidence="3 9" id="KW-0812">Transmembrane</keyword>
<evidence type="ECO:0000259" key="11">
    <source>
        <dbReference type="PROSITE" id="PS50929"/>
    </source>
</evidence>
<evidence type="ECO:0000256" key="9">
    <source>
        <dbReference type="SAM" id="Phobius"/>
    </source>
</evidence>
<dbReference type="InterPro" id="IPR017871">
    <property type="entry name" value="ABC_transporter-like_CS"/>
</dbReference>
<keyword evidence="2" id="KW-0813">Transport</keyword>
<gene>
    <name evidence="12" type="ORF">E0485_07270</name>
</gene>
<dbReference type="PROSITE" id="PS50893">
    <property type="entry name" value="ABC_TRANSPORTER_2"/>
    <property type="match status" value="1"/>
</dbReference>
<comment type="caution">
    <text evidence="12">The sequence shown here is derived from an EMBL/GenBank/DDBJ whole genome shotgun (WGS) entry which is preliminary data.</text>
</comment>
<dbReference type="GO" id="GO:0005886">
    <property type="term" value="C:plasma membrane"/>
    <property type="evidence" value="ECO:0007669"/>
    <property type="project" value="UniProtKB-SubCell"/>
</dbReference>
<dbReference type="RefSeq" id="WP_132417313.1">
    <property type="nucleotide sequence ID" value="NZ_SKFG01000004.1"/>
</dbReference>
<dbReference type="CDD" id="cd18544">
    <property type="entry name" value="ABC_6TM_TmrA_like"/>
    <property type="match status" value="1"/>
</dbReference>
<dbReference type="Pfam" id="PF00664">
    <property type="entry name" value="ABC_membrane"/>
    <property type="match status" value="1"/>
</dbReference>
<evidence type="ECO:0000259" key="10">
    <source>
        <dbReference type="PROSITE" id="PS50893"/>
    </source>
</evidence>
<feature type="transmembrane region" description="Helical" evidence="9">
    <location>
        <begin position="262"/>
        <end position="280"/>
    </location>
</feature>
<comment type="subcellular location">
    <subcellularLocation>
        <location evidence="1">Cell membrane</location>
        <topology evidence="1">Multi-pass membrane protein</topology>
    </subcellularLocation>
</comment>
<dbReference type="OrthoDB" id="9770415at2"/>
<dbReference type="SUPFAM" id="SSF52540">
    <property type="entry name" value="P-loop containing nucleoside triphosphate hydrolases"/>
    <property type="match status" value="1"/>
</dbReference>
<evidence type="ECO:0000256" key="2">
    <source>
        <dbReference type="ARBA" id="ARBA00022448"/>
    </source>
</evidence>
<keyword evidence="6 9" id="KW-1133">Transmembrane helix</keyword>
<dbReference type="Gene3D" id="3.40.50.300">
    <property type="entry name" value="P-loop containing nucleotide triphosphate hydrolases"/>
    <property type="match status" value="1"/>
</dbReference>
<dbReference type="AlphaFoldDB" id="A0A4R4EHP0"/>
<proteinExistence type="predicted"/>
<dbReference type="Pfam" id="PF00005">
    <property type="entry name" value="ABC_tran"/>
    <property type="match status" value="1"/>
</dbReference>
<feature type="transmembrane region" description="Helical" evidence="9">
    <location>
        <begin position="233"/>
        <end position="256"/>
    </location>
</feature>
<dbReference type="PROSITE" id="PS00211">
    <property type="entry name" value="ABC_TRANSPORTER_1"/>
    <property type="match status" value="1"/>
</dbReference>
<dbReference type="EMBL" id="SKFG01000004">
    <property type="protein sequence ID" value="TCZ78863.1"/>
    <property type="molecule type" value="Genomic_DNA"/>
</dbReference>
<evidence type="ECO:0000256" key="1">
    <source>
        <dbReference type="ARBA" id="ARBA00004651"/>
    </source>
</evidence>
<feature type="transmembrane region" description="Helical" evidence="9">
    <location>
        <begin position="158"/>
        <end position="176"/>
    </location>
</feature>
<dbReference type="FunFam" id="3.40.50.300:FF:000287">
    <property type="entry name" value="Multidrug ABC transporter ATP-binding protein"/>
    <property type="match status" value="1"/>
</dbReference>
<dbReference type="InterPro" id="IPR003439">
    <property type="entry name" value="ABC_transporter-like_ATP-bd"/>
</dbReference>
<feature type="transmembrane region" description="Helical" evidence="9">
    <location>
        <begin position="362"/>
        <end position="386"/>
    </location>
</feature>
<dbReference type="InterPro" id="IPR003593">
    <property type="entry name" value="AAA+_ATPase"/>
</dbReference>
<accession>A0A4R4EHP0</accession>
<dbReference type="InterPro" id="IPR036640">
    <property type="entry name" value="ABC1_TM_sf"/>
</dbReference>
<organism evidence="12 13">
    <name type="scientific">Paenibacillus albiflavus</name>
    <dbReference type="NCBI Taxonomy" id="2545760"/>
    <lineage>
        <taxon>Bacteria</taxon>
        <taxon>Bacillati</taxon>
        <taxon>Bacillota</taxon>
        <taxon>Bacilli</taxon>
        <taxon>Bacillales</taxon>
        <taxon>Paenibacillaceae</taxon>
        <taxon>Paenibacillus</taxon>
    </lineage>
</organism>
<dbReference type="GO" id="GO:0005524">
    <property type="term" value="F:ATP binding"/>
    <property type="evidence" value="ECO:0007669"/>
    <property type="project" value="UniProtKB-KW"/>
</dbReference>
<keyword evidence="4" id="KW-0547">Nucleotide-binding</keyword>
<evidence type="ECO:0000256" key="6">
    <source>
        <dbReference type="ARBA" id="ARBA00022989"/>
    </source>
</evidence>
<evidence type="ECO:0000313" key="12">
    <source>
        <dbReference type="EMBL" id="TCZ78863.1"/>
    </source>
</evidence>
<evidence type="ECO:0000256" key="8">
    <source>
        <dbReference type="SAM" id="MobiDB-lite"/>
    </source>
</evidence>
<evidence type="ECO:0000313" key="13">
    <source>
        <dbReference type="Proteomes" id="UP000295418"/>
    </source>
</evidence>
<evidence type="ECO:0000256" key="4">
    <source>
        <dbReference type="ARBA" id="ARBA00022741"/>
    </source>
</evidence>
<dbReference type="PANTHER" id="PTHR43394">
    <property type="entry name" value="ATP-DEPENDENT PERMEASE MDL1, MITOCHONDRIAL"/>
    <property type="match status" value="1"/>
</dbReference>
<keyword evidence="7 9" id="KW-0472">Membrane</keyword>
<dbReference type="Gene3D" id="1.20.1560.10">
    <property type="entry name" value="ABC transporter type 1, transmembrane domain"/>
    <property type="match status" value="1"/>
</dbReference>
<dbReference type="GO" id="GO:0015421">
    <property type="term" value="F:ABC-type oligopeptide transporter activity"/>
    <property type="evidence" value="ECO:0007669"/>
    <property type="project" value="TreeGrafter"/>
</dbReference>
<evidence type="ECO:0000256" key="3">
    <source>
        <dbReference type="ARBA" id="ARBA00022692"/>
    </source>
</evidence>
<dbReference type="SMART" id="SM00382">
    <property type="entry name" value="AAA"/>
    <property type="match status" value="1"/>
</dbReference>
<dbReference type="GO" id="GO:0016887">
    <property type="term" value="F:ATP hydrolysis activity"/>
    <property type="evidence" value="ECO:0007669"/>
    <property type="project" value="InterPro"/>
</dbReference>
<evidence type="ECO:0000256" key="5">
    <source>
        <dbReference type="ARBA" id="ARBA00022840"/>
    </source>
</evidence>
<dbReference type="Proteomes" id="UP000295418">
    <property type="component" value="Unassembled WGS sequence"/>
</dbReference>
<dbReference type="PANTHER" id="PTHR43394:SF1">
    <property type="entry name" value="ATP-BINDING CASSETTE SUB-FAMILY B MEMBER 10, MITOCHONDRIAL"/>
    <property type="match status" value="1"/>
</dbReference>
<dbReference type="InterPro" id="IPR027417">
    <property type="entry name" value="P-loop_NTPase"/>
</dbReference>
<feature type="domain" description="ABC transporter" evidence="10">
    <location>
        <begin position="439"/>
        <end position="673"/>
    </location>
</feature>
<sequence>MKVGKRLFRYAWMFKRGFILAILMLAVTVAAELTGPFIAKSMIDVHILGIEKKWYEQPAGSTVNDKAVPFRGKMYVREDNQNPDEVYGIEASVLQVGRQFALVESAVTRNGVRELTNGPNGSGTLIVKNAGGAEAVQYPAQILTNGELYEFYRPQVNGVITLMALYIGILIFASIFQYGQRYIMQISANRVIQKMRMDVYQQVHRMPVNYFDNLPAGKIVSRVTNDTEAVKDLFISVLTNFVSGFINIIGVFVALFLLDVRLASACLVVVPILFVWIVGYRKLATKYNQIIRSRLSDMNGMLNESIQGMPIIRAFRRQKESKREFEEFNQDYFKYQTKMLKLNSLTSHNLVNMIRNTAFTLIIWYFGGAALGVGTVLSVGVIYAFIDYLNRLFSPITGIVNQLAQLEQARVSAQRVFELMDETGLDIDKGALQRYKGNVKFENVSFAYKENEYVLKDISLEAKQGQTVALVGHTGSGKSSIMNVLFRFYDASQGSITVDGINIQSIPKQQLRQHMGIVLQDPFLFTGTIAGNVSLNDPSISREKVEKALRDVGADKILKNLPQGFDEPVLEKGSTLSAGQRQLISFARALAFDPAILILDEATASIDTETEAIIQEALNVVKKGRTTFIIAHRLSTIRNADQILVLHRGQIVERGTHDSLMAGKGRYYGMYQLQQGQSVQTAETHKSDTSANAPLTGKPIGSTV</sequence>
<dbReference type="InterPro" id="IPR011527">
    <property type="entry name" value="ABC1_TM_dom"/>
</dbReference>
<feature type="region of interest" description="Disordered" evidence="8">
    <location>
        <begin position="679"/>
        <end position="704"/>
    </location>
</feature>
<keyword evidence="5 12" id="KW-0067">ATP-binding</keyword>
<name>A0A4R4EHP0_9BACL</name>
<feature type="domain" description="ABC transmembrane type-1" evidence="11">
    <location>
        <begin position="19"/>
        <end position="408"/>
    </location>
</feature>
<dbReference type="CDD" id="cd03254">
    <property type="entry name" value="ABCC_Glucan_exporter_like"/>
    <property type="match status" value="1"/>
</dbReference>
<protein>
    <submittedName>
        <fullName evidence="12">ABC transporter ATP-binding protein</fullName>
    </submittedName>
</protein>
<evidence type="ECO:0000256" key="7">
    <source>
        <dbReference type="ARBA" id="ARBA00023136"/>
    </source>
</evidence>
<keyword evidence="13" id="KW-1185">Reference proteome</keyword>
<reference evidence="12 13" key="1">
    <citation type="submission" date="2019-03" db="EMBL/GenBank/DDBJ databases">
        <authorList>
            <person name="Kim M.K.M."/>
        </authorList>
    </citation>
    <scope>NUCLEOTIDE SEQUENCE [LARGE SCALE GENOMIC DNA]</scope>
    <source>
        <strain evidence="12 13">18JY21-1</strain>
    </source>
</reference>
<dbReference type="InterPro" id="IPR039421">
    <property type="entry name" value="Type_1_exporter"/>
</dbReference>